<keyword evidence="2 4" id="KW-0862">Zinc</keyword>
<accession>A0A4P9C3S3</accession>
<dbReference type="InterPro" id="IPR011032">
    <property type="entry name" value="GroES-like_sf"/>
</dbReference>
<evidence type="ECO:0000256" key="2">
    <source>
        <dbReference type="ARBA" id="ARBA00022833"/>
    </source>
</evidence>
<dbReference type="EMBL" id="CP029487">
    <property type="protein sequence ID" value="QCT70028.1"/>
    <property type="molecule type" value="Genomic_DNA"/>
</dbReference>
<keyword evidence="1 4" id="KW-0479">Metal-binding</keyword>
<dbReference type="PANTHER" id="PTHR43401">
    <property type="entry name" value="L-THREONINE 3-DEHYDROGENASE"/>
    <property type="match status" value="1"/>
</dbReference>
<dbReference type="RefSeq" id="WP_096919444.1">
    <property type="nucleotide sequence ID" value="NZ_CP029487.1"/>
</dbReference>
<organism evidence="6 7">
    <name type="scientific">Eubacterium maltosivorans</name>
    <dbReference type="NCBI Taxonomy" id="2041044"/>
    <lineage>
        <taxon>Bacteria</taxon>
        <taxon>Bacillati</taxon>
        <taxon>Bacillota</taxon>
        <taxon>Clostridia</taxon>
        <taxon>Eubacteriales</taxon>
        <taxon>Eubacteriaceae</taxon>
        <taxon>Eubacterium</taxon>
    </lineage>
</organism>
<proteinExistence type="inferred from homology"/>
<comment type="cofactor">
    <cofactor evidence="4">
        <name>Zn(2+)</name>
        <dbReference type="ChEBI" id="CHEBI:29105"/>
    </cofactor>
</comment>
<evidence type="ECO:0000313" key="7">
    <source>
        <dbReference type="Proteomes" id="UP000218387"/>
    </source>
</evidence>
<dbReference type="GO" id="GO:0016491">
    <property type="term" value="F:oxidoreductase activity"/>
    <property type="evidence" value="ECO:0007669"/>
    <property type="project" value="UniProtKB-KW"/>
</dbReference>
<dbReference type="InterPro" id="IPR036291">
    <property type="entry name" value="NAD(P)-bd_dom_sf"/>
</dbReference>
<dbReference type="Pfam" id="PF08240">
    <property type="entry name" value="ADH_N"/>
    <property type="match status" value="1"/>
</dbReference>
<dbReference type="PROSITE" id="PS00059">
    <property type="entry name" value="ADH_ZINC"/>
    <property type="match status" value="1"/>
</dbReference>
<dbReference type="Gene3D" id="3.90.180.10">
    <property type="entry name" value="Medium-chain alcohol dehydrogenases, catalytic domain"/>
    <property type="match status" value="1"/>
</dbReference>
<dbReference type="PANTHER" id="PTHR43401:SF2">
    <property type="entry name" value="L-THREONINE 3-DEHYDROGENASE"/>
    <property type="match status" value="1"/>
</dbReference>
<dbReference type="SUPFAM" id="SSF50129">
    <property type="entry name" value="GroES-like"/>
    <property type="match status" value="1"/>
</dbReference>
<dbReference type="InterPro" id="IPR002328">
    <property type="entry name" value="ADH_Zn_CS"/>
</dbReference>
<gene>
    <name evidence="6" type="ORF">CPZ25_001450</name>
</gene>
<reference evidence="6 7" key="1">
    <citation type="submission" date="2018-05" db="EMBL/GenBank/DDBJ databases">
        <title>Genome comparison of Eubacterium sp.</title>
        <authorList>
            <person name="Feng Y."/>
            <person name="Sanchez-Andrea I."/>
            <person name="Stams A.J.M."/>
            <person name="De Vos W.M."/>
        </authorList>
    </citation>
    <scope>NUCLEOTIDE SEQUENCE [LARGE SCALE GENOMIC DNA]</scope>
    <source>
        <strain evidence="6 7">YI</strain>
    </source>
</reference>
<dbReference type="Gene3D" id="3.40.50.720">
    <property type="entry name" value="NAD(P)-binding Rossmann-like Domain"/>
    <property type="match status" value="1"/>
</dbReference>
<evidence type="ECO:0000256" key="1">
    <source>
        <dbReference type="ARBA" id="ARBA00022723"/>
    </source>
</evidence>
<comment type="similarity">
    <text evidence="4">Belongs to the zinc-containing alcohol dehydrogenase family.</text>
</comment>
<dbReference type="AlphaFoldDB" id="A0A4P9C3S3"/>
<keyword evidence="7" id="KW-1185">Reference proteome</keyword>
<dbReference type="SUPFAM" id="SSF51735">
    <property type="entry name" value="NAD(P)-binding Rossmann-fold domains"/>
    <property type="match status" value="1"/>
</dbReference>
<dbReference type="KEGG" id="emt:CPZ25_001450"/>
<dbReference type="Proteomes" id="UP000218387">
    <property type="component" value="Chromosome"/>
</dbReference>
<dbReference type="InterPro" id="IPR013154">
    <property type="entry name" value="ADH-like_N"/>
</dbReference>
<protein>
    <submittedName>
        <fullName evidence="6">Alcohol dehydrogenase</fullName>
    </submittedName>
</protein>
<sequence length="345" mass="37318">MKAVVLTGPGELEMTERAIPSCGDHEVLVQVKACNLCKTDLKCLTMGQRDLVYPRVLGHEISGVIAEVGAAVTGYQKGQRVHVHPGIACGGCAYCEEGDDNLCDHMRIMGFNYDGGFQEYLIVPEEGVRGQIINIIENDTLSFEEISFIEPLSCCVNVQEKLKLAPSDTLLIIGAGRMGILNLRVAKALGVQKVFLVETNPERAARALKLGFDAVFESYEAVCQALPALTDGKGVDAAIPCCAAPEAMNLALRALKKRGRFGHFSGIIPDGATQPEINTLHYKEQIMAGAYGCGIAHSRRAKALLESGSLVVKDLITERIPLEELAHGLERVRQLETLSTIVVFD</sequence>
<keyword evidence="3" id="KW-0560">Oxidoreductase</keyword>
<evidence type="ECO:0000256" key="3">
    <source>
        <dbReference type="ARBA" id="ARBA00023002"/>
    </source>
</evidence>
<evidence type="ECO:0000259" key="5">
    <source>
        <dbReference type="SMART" id="SM00829"/>
    </source>
</evidence>
<name>A0A4P9C3S3_EUBML</name>
<dbReference type="InterPro" id="IPR013149">
    <property type="entry name" value="ADH-like_C"/>
</dbReference>
<feature type="domain" description="Enoyl reductase (ER)" evidence="5">
    <location>
        <begin position="8"/>
        <end position="343"/>
    </location>
</feature>
<dbReference type="InterPro" id="IPR020843">
    <property type="entry name" value="ER"/>
</dbReference>
<evidence type="ECO:0000256" key="4">
    <source>
        <dbReference type="RuleBase" id="RU361277"/>
    </source>
</evidence>
<dbReference type="GO" id="GO:0008270">
    <property type="term" value="F:zinc ion binding"/>
    <property type="evidence" value="ECO:0007669"/>
    <property type="project" value="InterPro"/>
</dbReference>
<dbReference type="InterPro" id="IPR050129">
    <property type="entry name" value="Zn_alcohol_dh"/>
</dbReference>
<evidence type="ECO:0000313" key="6">
    <source>
        <dbReference type="EMBL" id="QCT70028.1"/>
    </source>
</evidence>
<dbReference type="Pfam" id="PF00107">
    <property type="entry name" value="ADH_zinc_N"/>
    <property type="match status" value="1"/>
</dbReference>
<dbReference type="SMART" id="SM00829">
    <property type="entry name" value="PKS_ER"/>
    <property type="match status" value="1"/>
</dbReference>